<protein>
    <submittedName>
        <fullName evidence="1">Uncharacterized protein</fullName>
    </submittedName>
</protein>
<comment type="caution">
    <text evidence="1">The sequence shown here is derived from an EMBL/GenBank/DDBJ whole genome shotgun (WGS) entry which is preliminary data.</text>
</comment>
<dbReference type="EMBL" id="VIEB01001380">
    <property type="protein sequence ID" value="TQD72647.1"/>
    <property type="molecule type" value="Genomic_DNA"/>
</dbReference>
<proteinExistence type="predicted"/>
<dbReference type="Proteomes" id="UP000315295">
    <property type="component" value="Unassembled WGS sequence"/>
</dbReference>
<sequence>MGRHVRLTGSGGLSYNNIVAGLCSSECESSLPRCCKFILIPMDHPSVRTPETQL</sequence>
<name>A0A540KEI6_MALBA</name>
<keyword evidence="2" id="KW-1185">Reference proteome</keyword>
<gene>
    <name evidence="1" type="ORF">C1H46_041832</name>
</gene>
<evidence type="ECO:0000313" key="2">
    <source>
        <dbReference type="Proteomes" id="UP000315295"/>
    </source>
</evidence>
<reference evidence="1 2" key="1">
    <citation type="journal article" date="2019" name="G3 (Bethesda)">
        <title>Sequencing of a Wild Apple (Malus baccata) Genome Unravels the Differences Between Cultivated and Wild Apple Species Regarding Disease Resistance and Cold Tolerance.</title>
        <authorList>
            <person name="Chen X."/>
        </authorList>
    </citation>
    <scope>NUCLEOTIDE SEQUENCE [LARGE SCALE GENOMIC DNA]</scope>
    <source>
        <strain evidence="2">cv. Shandingzi</strain>
        <tissue evidence="1">Leaves</tissue>
    </source>
</reference>
<organism evidence="1 2">
    <name type="scientific">Malus baccata</name>
    <name type="common">Siberian crab apple</name>
    <name type="synonym">Pyrus baccata</name>
    <dbReference type="NCBI Taxonomy" id="106549"/>
    <lineage>
        <taxon>Eukaryota</taxon>
        <taxon>Viridiplantae</taxon>
        <taxon>Streptophyta</taxon>
        <taxon>Embryophyta</taxon>
        <taxon>Tracheophyta</taxon>
        <taxon>Spermatophyta</taxon>
        <taxon>Magnoliopsida</taxon>
        <taxon>eudicotyledons</taxon>
        <taxon>Gunneridae</taxon>
        <taxon>Pentapetalae</taxon>
        <taxon>rosids</taxon>
        <taxon>fabids</taxon>
        <taxon>Rosales</taxon>
        <taxon>Rosaceae</taxon>
        <taxon>Amygdaloideae</taxon>
        <taxon>Maleae</taxon>
        <taxon>Malus</taxon>
    </lineage>
</organism>
<accession>A0A540KEI6</accession>
<dbReference type="AlphaFoldDB" id="A0A540KEI6"/>
<evidence type="ECO:0000313" key="1">
    <source>
        <dbReference type="EMBL" id="TQD72647.1"/>
    </source>
</evidence>